<proteinExistence type="predicted"/>
<dbReference type="AlphaFoldDB" id="A0A6J7SFD0"/>
<gene>
    <name evidence="1" type="ORF">UFOPK4173_01694</name>
</gene>
<name>A0A6J7SFD0_9ZZZZ</name>
<protein>
    <submittedName>
        <fullName evidence="1">Unannotated protein</fullName>
    </submittedName>
</protein>
<dbReference type="EMBL" id="CAFBPW010000250">
    <property type="protein sequence ID" value="CAB5039542.1"/>
    <property type="molecule type" value="Genomic_DNA"/>
</dbReference>
<sequence length="66" mass="6685">MNFFVEVQVVPCGYPAANEQVNEAAAAGTALGPARRFCGLAKSPAGELALTEVTLVGTVVCCRSAG</sequence>
<reference evidence="1" key="1">
    <citation type="submission" date="2020-05" db="EMBL/GenBank/DDBJ databases">
        <authorList>
            <person name="Chiriac C."/>
            <person name="Salcher M."/>
            <person name="Ghai R."/>
            <person name="Kavagutti S V."/>
        </authorList>
    </citation>
    <scope>NUCLEOTIDE SEQUENCE</scope>
</reference>
<organism evidence="1">
    <name type="scientific">freshwater metagenome</name>
    <dbReference type="NCBI Taxonomy" id="449393"/>
    <lineage>
        <taxon>unclassified sequences</taxon>
        <taxon>metagenomes</taxon>
        <taxon>ecological metagenomes</taxon>
    </lineage>
</organism>
<accession>A0A6J7SFD0</accession>
<evidence type="ECO:0000313" key="1">
    <source>
        <dbReference type="EMBL" id="CAB5039542.1"/>
    </source>
</evidence>